<feature type="region of interest" description="Disordered" evidence="1">
    <location>
        <begin position="68"/>
        <end position="89"/>
    </location>
</feature>
<sequence>MVLDLSPGFSLDRETSCRGMNGKGPGRHGLATLIQQLSMARKQGSEVNSLGPQLISYDLLAPLMKSLTSLDKSNHPPHSLNPDNGTTHA</sequence>
<protein>
    <submittedName>
        <fullName evidence="2">Uncharacterized protein</fullName>
    </submittedName>
</protein>
<dbReference type="Proteomes" id="UP000078397">
    <property type="component" value="Unassembled WGS sequence"/>
</dbReference>
<gene>
    <name evidence="2" type="ORF">VFPPC_01471</name>
</gene>
<accession>A0A179G906</accession>
<keyword evidence="3" id="KW-1185">Reference proteome</keyword>
<dbReference type="GeneID" id="28845293"/>
<feature type="region of interest" description="Disordered" evidence="1">
    <location>
        <begin position="1"/>
        <end position="28"/>
    </location>
</feature>
<dbReference type="AlphaFoldDB" id="A0A179G906"/>
<dbReference type="KEGG" id="pchm:VFPPC_01471"/>
<name>A0A179G906_METCM</name>
<evidence type="ECO:0000313" key="3">
    <source>
        <dbReference type="Proteomes" id="UP000078397"/>
    </source>
</evidence>
<dbReference type="RefSeq" id="XP_018149946.1">
    <property type="nucleotide sequence ID" value="XM_018281299.1"/>
</dbReference>
<evidence type="ECO:0000313" key="2">
    <source>
        <dbReference type="EMBL" id="OAQ73863.1"/>
    </source>
</evidence>
<evidence type="ECO:0000256" key="1">
    <source>
        <dbReference type="SAM" id="MobiDB-lite"/>
    </source>
</evidence>
<reference evidence="2 3" key="1">
    <citation type="journal article" date="2016" name="PLoS Pathog.">
        <title>Biosynthesis of antibiotic leucinostatins in bio-control fungus Purpureocillium lilacinum and their inhibition on phytophthora revealed by genome mining.</title>
        <authorList>
            <person name="Wang G."/>
            <person name="Liu Z."/>
            <person name="Lin R."/>
            <person name="Li E."/>
            <person name="Mao Z."/>
            <person name="Ling J."/>
            <person name="Yang Y."/>
            <person name="Yin W.B."/>
            <person name="Xie B."/>
        </authorList>
    </citation>
    <scope>NUCLEOTIDE SEQUENCE [LARGE SCALE GENOMIC DNA]</scope>
    <source>
        <strain evidence="2">170</strain>
    </source>
</reference>
<comment type="caution">
    <text evidence="2">The sequence shown here is derived from an EMBL/GenBank/DDBJ whole genome shotgun (WGS) entry which is preliminary data.</text>
</comment>
<organism evidence="2 3">
    <name type="scientific">Pochonia chlamydosporia 170</name>
    <dbReference type="NCBI Taxonomy" id="1380566"/>
    <lineage>
        <taxon>Eukaryota</taxon>
        <taxon>Fungi</taxon>
        <taxon>Dikarya</taxon>
        <taxon>Ascomycota</taxon>
        <taxon>Pezizomycotina</taxon>
        <taxon>Sordariomycetes</taxon>
        <taxon>Hypocreomycetidae</taxon>
        <taxon>Hypocreales</taxon>
        <taxon>Clavicipitaceae</taxon>
        <taxon>Pochonia</taxon>
    </lineage>
</organism>
<proteinExistence type="predicted"/>
<dbReference type="EMBL" id="LSBJ02000001">
    <property type="protein sequence ID" value="OAQ73863.1"/>
    <property type="molecule type" value="Genomic_DNA"/>
</dbReference>